<reference evidence="2" key="1">
    <citation type="submission" date="2021-10" db="EMBL/GenBank/DDBJ databases">
        <title>Tropical sea cucumber genome reveals ecological adaptation and Cuvierian tubules defense mechanism.</title>
        <authorList>
            <person name="Chen T."/>
        </authorList>
    </citation>
    <scope>NUCLEOTIDE SEQUENCE</scope>
    <source>
        <strain evidence="2">Nanhai2018</strain>
        <tissue evidence="2">Muscle</tissue>
    </source>
</reference>
<dbReference type="EMBL" id="JAIZAY010000023">
    <property type="protein sequence ID" value="KAJ8019866.1"/>
    <property type="molecule type" value="Genomic_DNA"/>
</dbReference>
<dbReference type="GO" id="GO:0008017">
    <property type="term" value="F:microtubule binding"/>
    <property type="evidence" value="ECO:0007669"/>
    <property type="project" value="TreeGrafter"/>
</dbReference>
<feature type="domain" description="Tubulin polyglutamylase complex subunit 1-like C-terminal" evidence="1">
    <location>
        <begin position="59"/>
        <end position="253"/>
    </location>
</feature>
<dbReference type="OrthoDB" id="64214at2759"/>
<dbReference type="AlphaFoldDB" id="A0A9Q1B9R1"/>
<gene>
    <name evidence="2" type="ORF">HOLleu_41633</name>
</gene>
<dbReference type="Gene3D" id="1.20.890.10">
    <property type="entry name" value="cAMP-dependent protein kinase regulatory subunit, dimerization-anchoring domain"/>
    <property type="match status" value="1"/>
</dbReference>
<evidence type="ECO:0000313" key="3">
    <source>
        <dbReference type="Proteomes" id="UP001152320"/>
    </source>
</evidence>
<accession>A0A9Q1B9R1</accession>
<dbReference type="Pfam" id="PF24480">
    <property type="entry name" value="TPGS1_C"/>
    <property type="match status" value="1"/>
</dbReference>
<evidence type="ECO:0000259" key="1">
    <source>
        <dbReference type="Pfam" id="PF24480"/>
    </source>
</evidence>
<dbReference type="InterPro" id="IPR057632">
    <property type="entry name" value="TPGS1_C"/>
</dbReference>
<keyword evidence="3" id="KW-1185">Reference proteome</keyword>
<dbReference type="PANTHER" id="PTHR31932">
    <property type="entry name" value="TUBULIN POLYGLUTAMYLASE COMPLEX SUBUNIT 1"/>
    <property type="match status" value="1"/>
</dbReference>
<name>A0A9Q1B9R1_HOLLE</name>
<proteinExistence type="predicted"/>
<protein>
    <submittedName>
        <fullName evidence="2">Tubulin polyglutamylase complex subunit 1</fullName>
    </submittedName>
</protein>
<sequence length="256" mass="28754">MAESRGKPTAESQKIDSKRQFLEGHHVNTWIKNALSQLVSNRPDDPITFLAHFFDNLGEDNNRMNQALEMIKISHHSKPSFVPNVTTAYEILSKPKSSKHPAGLVGSTYKTLLEMICSSMAVEVRESLFQKIGPQDYEYIPLDVFQTGVIACLLLVDFVAVSECLYQILDNSGENAADKHVCEAVIRELEEILQVSSYLDPKSYITVGRKLQPDLLSLALEDAHISSNSSQKSYMKCEEFVQLTAQLFISKMKPLK</sequence>
<comment type="caution">
    <text evidence="2">The sequence shown here is derived from an EMBL/GenBank/DDBJ whole genome shotgun (WGS) entry which is preliminary data.</text>
</comment>
<dbReference type="CDD" id="cd22960">
    <property type="entry name" value="DD_TPGS1"/>
    <property type="match status" value="1"/>
</dbReference>
<dbReference type="InterPro" id="IPR039235">
    <property type="entry name" value="TPGS1"/>
</dbReference>
<dbReference type="InterPro" id="IPR047502">
    <property type="entry name" value="DD_TPGS1"/>
</dbReference>
<dbReference type="Proteomes" id="UP001152320">
    <property type="component" value="Chromosome 23"/>
</dbReference>
<organism evidence="2 3">
    <name type="scientific">Holothuria leucospilota</name>
    <name type="common">Black long sea cucumber</name>
    <name type="synonym">Mertensiothuria leucospilota</name>
    <dbReference type="NCBI Taxonomy" id="206669"/>
    <lineage>
        <taxon>Eukaryota</taxon>
        <taxon>Metazoa</taxon>
        <taxon>Echinodermata</taxon>
        <taxon>Eleutherozoa</taxon>
        <taxon>Echinozoa</taxon>
        <taxon>Holothuroidea</taxon>
        <taxon>Aspidochirotacea</taxon>
        <taxon>Aspidochirotida</taxon>
        <taxon>Holothuriidae</taxon>
        <taxon>Holothuria</taxon>
    </lineage>
</organism>
<dbReference type="PANTHER" id="PTHR31932:SF2">
    <property type="entry name" value="TUBULIN POLYGLUTAMYLASE COMPLEX SUBUNIT 1"/>
    <property type="match status" value="1"/>
</dbReference>
<dbReference type="SUPFAM" id="SSF47391">
    <property type="entry name" value="Dimerization-anchoring domain of cAMP-dependent PK regulatory subunit"/>
    <property type="match status" value="1"/>
</dbReference>
<evidence type="ECO:0000313" key="2">
    <source>
        <dbReference type="EMBL" id="KAJ8019866.1"/>
    </source>
</evidence>